<dbReference type="OrthoDB" id="668782at2"/>
<evidence type="ECO:0000313" key="5">
    <source>
        <dbReference type="Proteomes" id="UP000199207"/>
    </source>
</evidence>
<dbReference type="RefSeq" id="WP_093837459.1">
    <property type="nucleotide sequence ID" value="NZ_FOLM01000002.1"/>
</dbReference>
<name>A0A1I1GT82_9ACTN</name>
<dbReference type="SUPFAM" id="SSF54909">
    <property type="entry name" value="Dimeric alpha+beta barrel"/>
    <property type="match status" value="1"/>
</dbReference>
<dbReference type="Gene3D" id="3.30.70.1060">
    <property type="entry name" value="Dimeric alpha+beta barrel"/>
    <property type="match status" value="1"/>
</dbReference>
<feature type="region of interest" description="Disordered" evidence="2">
    <location>
        <begin position="106"/>
        <end position="129"/>
    </location>
</feature>
<evidence type="ECO:0000256" key="2">
    <source>
        <dbReference type="SAM" id="MobiDB-lite"/>
    </source>
</evidence>
<evidence type="ECO:0000256" key="1">
    <source>
        <dbReference type="ARBA" id="ARBA00007689"/>
    </source>
</evidence>
<dbReference type="EMBL" id="FOLM01000002">
    <property type="protein sequence ID" value="SFC14864.1"/>
    <property type="molecule type" value="Genomic_DNA"/>
</dbReference>
<dbReference type="PANTHER" id="PTHR35174:SF3">
    <property type="entry name" value="BLL7171 PROTEIN"/>
    <property type="match status" value="1"/>
</dbReference>
<evidence type="ECO:0000259" key="3">
    <source>
        <dbReference type="Pfam" id="PF03795"/>
    </source>
</evidence>
<evidence type="ECO:0000313" key="4">
    <source>
        <dbReference type="EMBL" id="SFC14864.1"/>
    </source>
</evidence>
<dbReference type="InterPro" id="IPR011008">
    <property type="entry name" value="Dimeric_a/b-barrel"/>
</dbReference>
<organism evidence="4 5">
    <name type="scientific">Streptomyces aidingensis</name>
    <dbReference type="NCBI Taxonomy" id="910347"/>
    <lineage>
        <taxon>Bacteria</taxon>
        <taxon>Bacillati</taxon>
        <taxon>Actinomycetota</taxon>
        <taxon>Actinomycetes</taxon>
        <taxon>Kitasatosporales</taxon>
        <taxon>Streptomycetaceae</taxon>
        <taxon>Streptomyces</taxon>
    </lineage>
</organism>
<dbReference type="Pfam" id="PF03795">
    <property type="entry name" value="YCII"/>
    <property type="match status" value="1"/>
</dbReference>
<dbReference type="AlphaFoldDB" id="A0A1I1GT82"/>
<dbReference type="PANTHER" id="PTHR35174">
    <property type="entry name" value="BLL7171 PROTEIN-RELATED"/>
    <property type="match status" value="1"/>
</dbReference>
<comment type="similarity">
    <text evidence="1">Belongs to the YciI family.</text>
</comment>
<accession>A0A1I1GT82</accession>
<gene>
    <name evidence="4" type="ORF">SAMN05421773_102127</name>
</gene>
<protein>
    <submittedName>
        <fullName evidence="4">Uncharacterized conserved protein</fullName>
    </submittedName>
</protein>
<sequence length="129" mass="13936">MKYMLLMNAPVSAFGEVATWDKEDIRAMVDFMHALDKDLTDSGEWVDGQGLTDEITLACAFGGENDGPVVTDGPYPESKEVLVGYWLVDVAGKERAVEIALRISTCPGPGGRPTRQPVEIRPVGQAPEA</sequence>
<keyword evidence="5" id="KW-1185">Reference proteome</keyword>
<proteinExistence type="inferred from homology"/>
<dbReference type="Proteomes" id="UP000199207">
    <property type="component" value="Unassembled WGS sequence"/>
</dbReference>
<dbReference type="InterPro" id="IPR005545">
    <property type="entry name" value="YCII"/>
</dbReference>
<feature type="domain" description="YCII-related" evidence="3">
    <location>
        <begin position="1"/>
        <end position="103"/>
    </location>
</feature>
<reference evidence="4 5" key="1">
    <citation type="submission" date="2016-10" db="EMBL/GenBank/DDBJ databases">
        <authorList>
            <person name="de Groot N.N."/>
        </authorList>
    </citation>
    <scope>NUCLEOTIDE SEQUENCE [LARGE SCALE GENOMIC DNA]</scope>
    <source>
        <strain evidence="4 5">CGMCC 4.5739</strain>
    </source>
</reference>
<dbReference type="STRING" id="910347.SAMN05421773_102127"/>